<feature type="coiled-coil region" evidence="1">
    <location>
        <begin position="563"/>
        <end position="590"/>
    </location>
</feature>
<comment type="caution">
    <text evidence="3">The sequence shown here is derived from an EMBL/GenBank/DDBJ whole genome shotgun (WGS) entry which is preliminary data.</text>
</comment>
<feature type="compositionally biased region" description="Low complexity" evidence="2">
    <location>
        <begin position="210"/>
        <end position="220"/>
    </location>
</feature>
<reference evidence="3" key="1">
    <citation type="submission" date="2021-11" db="EMBL/GenBank/DDBJ databases">
        <authorList>
            <person name="Herlambang A."/>
            <person name="Guo Y."/>
            <person name="Takashima Y."/>
            <person name="Nishizawa T."/>
        </authorList>
    </citation>
    <scope>NUCLEOTIDE SEQUENCE</scope>
    <source>
        <strain evidence="3">E1425</strain>
    </source>
</reference>
<accession>A0A9P3LWB4</accession>
<feature type="region of interest" description="Disordered" evidence="2">
    <location>
        <begin position="260"/>
        <end position="293"/>
    </location>
</feature>
<feature type="region of interest" description="Disordered" evidence="2">
    <location>
        <begin position="201"/>
        <end position="220"/>
    </location>
</feature>
<evidence type="ECO:0000313" key="4">
    <source>
        <dbReference type="Proteomes" id="UP000827284"/>
    </source>
</evidence>
<feature type="compositionally biased region" description="Basic and acidic residues" evidence="2">
    <location>
        <begin position="957"/>
        <end position="967"/>
    </location>
</feature>
<feature type="region of interest" description="Disordered" evidence="2">
    <location>
        <begin position="499"/>
        <end position="553"/>
    </location>
</feature>
<organism evidence="3 4">
    <name type="scientific">Entomortierella parvispora</name>
    <dbReference type="NCBI Taxonomy" id="205924"/>
    <lineage>
        <taxon>Eukaryota</taxon>
        <taxon>Fungi</taxon>
        <taxon>Fungi incertae sedis</taxon>
        <taxon>Mucoromycota</taxon>
        <taxon>Mortierellomycotina</taxon>
        <taxon>Mortierellomycetes</taxon>
        <taxon>Mortierellales</taxon>
        <taxon>Mortierellaceae</taxon>
        <taxon>Entomortierella</taxon>
    </lineage>
</organism>
<feature type="region of interest" description="Disordered" evidence="2">
    <location>
        <begin position="936"/>
        <end position="973"/>
    </location>
</feature>
<feature type="coiled-coil region" evidence="1">
    <location>
        <begin position="16"/>
        <end position="71"/>
    </location>
</feature>
<dbReference type="EMBL" id="BQFW01000007">
    <property type="protein sequence ID" value="GJJ73061.1"/>
    <property type="molecule type" value="Genomic_DNA"/>
</dbReference>
<keyword evidence="4" id="KW-1185">Reference proteome</keyword>
<dbReference type="OrthoDB" id="2415643at2759"/>
<dbReference type="AlphaFoldDB" id="A0A9P3LWB4"/>
<evidence type="ECO:0000313" key="3">
    <source>
        <dbReference type="EMBL" id="GJJ73061.1"/>
    </source>
</evidence>
<evidence type="ECO:0000256" key="2">
    <source>
        <dbReference type="SAM" id="MobiDB-lite"/>
    </source>
</evidence>
<name>A0A9P3LWB4_9FUNG</name>
<reference evidence="3" key="2">
    <citation type="journal article" date="2022" name="Microbiol. Resour. Announc.">
        <title>Whole-Genome Sequence of Entomortierella parvispora E1425, a Mucoromycotan Fungus Associated with Burkholderiaceae-Related Endosymbiotic Bacteria.</title>
        <authorList>
            <person name="Herlambang A."/>
            <person name="Guo Y."/>
            <person name="Takashima Y."/>
            <person name="Narisawa K."/>
            <person name="Ohta H."/>
            <person name="Nishizawa T."/>
        </authorList>
    </citation>
    <scope>NUCLEOTIDE SEQUENCE</scope>
    <source>
        <strain evidence="3">E1425</strain>
    </source>
</reference>
<feature type="compositionally biased region" description="Polar residues" evidence="2">
    <location>
        <begin position="541"/>
        <end position="553"/>
    </location>
</feature>
<feature type="coiled-coil region" evidence="1">
    <location>
        <begin position="626"/>
        <end position="723"/>
    </location>
</feature>
<dbReference type="Proteomes" id="UP000827284">
    <property type="component" value="Unassembled WGS sequence"/>
</dbReference>
<protein>
    <submittedName>
        <fullName evidence="3">Uncharacterized protein</fullName>
    </submittedName>
</protein>
<proteinExistence type="predicted"/>
<sequence length="973" mass="112255">MSVSSDGSRIGGRKEEELLRIKYKDYKRRLVDAEKKTGQIIDHNQQLLQNNHNLEQRIASYDAQILHLEQMLESGRRPARTVTEHEHYENVLRFQRFEGIIRFLESSLYFVDPPENGDSSVEGRLRAVIEAMSKKEQKFQEIEAMNTKLQDDLKKHWSGGLEAETKGSGQKLDTESIQAAYKQEQDKNAKLKEEIDSLKATMDSRETSHQAAQKLQQSQLGSLKTSVEEYKVQVDNLNKELDRSEKGRRSVLTSKDRKIKELEEMTQRNQDLEKKIDDQKKDLSKTQKDLEKVQESYNVSKHHSLARDVVMIKKLTEELKVVKETLAEVRKENEGLLETKTQLKKLKEERNEDLGRLLELQEGISTREVQLSGYENKVNELQAALGRSEKEMNELTRKAKQEAQALSLRIESAETLAQERQSESEYLKETLAKMEFKLSEVSLQQLRNADARENDPVVEKQQRTIEQLQDEVRALQRAEKLLRNEMEESKEESKRLLMKTRERLRDLTPSTDSTLEDGKRASQNTKTDRLSVGPSPIPSSKRLSITPLPQSSDPKLLQLNTEVERLWAENLKLEQALKQLNKQHNSLLSSMQHQTDGANQAAEDEEKIRHDIQSTLSRAASLNETILAMEDEAKTLRTSREQMAERHKKLTEDLHRATEAKTHLEEKVERLERDLVRRTATLESKSKELVDYRTKAQEQQSRADSLEMELVALKKEVTALEKIKVEREHQLEGRDNALRQLNSARSTFEKVFQSKIDRLVEEKAMVERSAEAELAKILALHEQEMRKTVEECTASLMQAQRTQASTRLGMQGDIDLIKADRDRYKEKAEEAEQGIQKLLEDMEQMNTLLTGYIAVVREQEAGDMISEEKKELLERLKQRQEDSAKIEQLESDVQTLRETLDGQHEILSKYDQTMVMLTNRNENYLKQVQELEDTLSRERKAWESGKRGSSTPATTKPAEESHSKTDDGSPISL</sequence>
<gene>
    <name evidence="3" type="ORF">EMPS_05419</name>
</gene>
<feature type="compositionally biased region" description="Basic and acidic residues" evidence="2">
    <location>
        <begin position="936"/>
        <end position="946"/>
    </location>
</feature>
<keyword evidence="1" id="KW-0175">Coiled coil</keyword>
<evidence type="ECO:0000256" key="1">
    <source>
        <dbReference type="SAM" id="Coils"/>
    </source>
</evidence>